<dbReference type="PANTHER" id="PTHR23216:SF1">
    <property type="entry name" value="NUCLEOLAR AND COILED-BODY PHOSPHOPROTEIN 1"/>
    <property type="match status" value="1"/>
</dbReference>
<dbReference type="InterPro" id="IPR039191">
    <property type="entry name" value="Nopp140-like"/>
</dbReference>
<feature type="region of interest" description="Disordered" evidence="1">
    <location>
        <begin position="73"/>
        <end position="276"/>
    </location>
</feature>
<dbReference type="InterPro" id="IPR007718">
    <property type="entry name" value="Srp40_C"/>
</dbReference>
<feature type="compositionally biased region" description="Acidic residues" evidence="1">
    <location>
        <begin position="81"/>
        <end position="107"/>
    </location>
</feature>
<proteinExistence type="predicted"/>
<dbReference type="PANTHER" id="PTHR23216">
    <property type="entry name" value="NUCLEOLAR AND COILED-BODY PHOSPHOPROTEIN 1"/>
    <property type="match status" value="1"/>
</dbReference>
<reference evidence="3" key="1">
    <citation type="journal article" date="2014" name="PLoS ONE">
        <title>Transcriptome-Based Identification of ABC Transporters in the Western Tarnished Plant Bug Lygus hesperus.</title>
        <authorList>
            <person name="Hull J.J."/>
            <person name="Chaney K."/>
            <person name="Geib S.M."/>
            <person name="Fabrick J.A."/>
            <person name="Brent C.S."/>
            <person name="Walsh D."/>
            <person name="Lavine L.C."/>
        </authorList>
    </citation>
    <scope>NUCLEOTIDE SEQUENCE</scope>
</reference>
<dbReference type="Pfam" id="PF08513">
    <property type="entry name" value="LisH"/>
    <property type="match status" value="1"/>
</dbReference>
<dbReference type="EMBL" id="GBHO01015677">
    <property type="protein sequence ID" value="JAG27927.1"/>
    <property type="molecule type" value="Transcribed_RNA"/>
</dbReference>
<feature type="non-terminal residue" evidence="3">
    <location>
        <position position="1"/>
    </location>
</feature>
<sequence>ATKKFMEIPHHTQMSILDTLVYHYLNESGYKKAAKELKRQGCSTEPVDITLEDVVESYNEGKKLKQLITLLATSASKDDTGSEDDTSGSSESEEEQVYIVDEDDDNGDKDNDVQLIEYVTDYPTEDVEITSESSASSDSEIEDDASEESDSSSSSTSDDEPVYQTVKRRKTRNYPEPSYTDPSDSSSSGSDGDEICVSADDSESSTTVSEDESSDGASSDTSNSSSSSSSSSSEDGSDSECDGCKHRSKMYTLESSPKKHHHHNTPFQRVKASEMDDLHPLMRDLSYKKQKELGATTGYGEAAHKNMFQTRGKSFNKLKQKYKNSYRGGRIDPSAVHSHKLL</sequence>
<gene>
    <name evidence="3" type="primary">SRP40_0</name>
    <name evidence="3" type="ORF">CM83_23918</name>
</gene>
<protein>
    <submittedName>
        <fullName evidence="3">Suppressor protein SRP40</fullName>
    </submittedName>
</protein>
<evidence type="ECO:0000313" key="3">
    <source>
        <dbReference type="EMBL" id="JAG27927.1"/>
    </source>
</evidence>
<organism evidence="3">
    <name type="scientific">Lygus hesperus</name>
    <name type="common">Western plant bug</name>
    <dbReference type="NCBI Taxonomy" id="30085"/>
    <lineage>
        <taxon>Eukaryota</taxon>
        <taxon>Metazoa</taxon>
        <taxon>Ecdysozoa</taxon>
        <taxon>Arthropoda</taxon>
        <taxon>Hexapoda</taxon>
        <taxon>Insecta</taxon>
        <taxon>Pterygota</taxon>
        <taxon>Neoptera</taxon>
        <taxon>Paraneoptera</taxon>
        <taxon>Hemiptera</taxon>
        <taxon>Heteroptera</taxon>
        <taxon>Panheteroptera</taxon>
        <taxon>Cimicomorpha</taxon>
        <taxon>Miridae</taxon>
        <taxon>Mirini</taxon>
        <taxon>Lygus</taxon>
    </lineage>
</organism>
<feature type="domain" description="Srp40 C-terminal" evidence="2">
    <location>
        <begin position="266"/>
        <end position="340"/>
    </location>
</feature>
<feature type="compositionally biased region" description="Low complexity" evidence="1">
    <location>
        <begin position="215"/>
        <end position="234"/>
    </location>
</feature>
<dbReference type="PROSITE" id="PS50896">
    <property type="entry name" value="LISH"/>
    <property type="match status" value="1"/>
</dbReference>
<accession>A0A0A9Y4E6</accession>
<evidence type="ECO:0000256" key="1">
    <source>
        <dbReference type="SAM" id="MobiDB-lite"/>
    </source>
</evidence>
<dbReference type="InterPro" id="IPR006594">
    <property type="entry name" value="LisH"/>
</dbReference>
<dbReference type="GO" id="GO:0005730">
    <property type="term" value="C:nucleolus"/>
    <property type="evidence" value="ECO:0007669"/>
    <property type="project" value="InterPro"/>
</dbReference>
<feature type="compositionally biased region" description="Acidic residues" evidence="1">
    <location>
        <begin position="139"/>
        <end position="150"/>
    </location>
</feature>
<evidence type="ECO:0000259" key="2">
    <source>
        <dbReference type="Pfam" id="PF05022"/>
    </source>
</evidence>
<dbReference type="AlphaFoldDB" id="A0A0A9Y4E6"/>
<name>A0A0A9Y4E6_LYGHE</name>
<reference evidence="3" key="2">
    <citation type="submission" date="2014-07" db="EMBL/GenBank/DDBJ databases">
        <authorList>
            <person name="Hull J."/>
        </authorList>
    </citation>
    <scope>NUCLEOTIDE SEQUENCE</scope>
</reference>
<dbReference type="Pfam" id="PF05022">
    <property type="entry name" value="SRP40_C"/>
    <property type="match status" value="1"/>
</dbReference>